<evidence type="ECO:0000256" key="9">
    <source>
        <dbReference type="ARBA" id="ARBA00022741"/>
    </source>
</evidence>
<evidence type="ECO:0000256" key="5">
    <source>
        <dbReference type="ARBA" id="ARBA00022519"/>
    </source>
</evidence>
<dbReference type="SUPFAM" id="SSF55874">
    <property type="entry name" value="ATPase domain of HSP90 chaperone/DNA topoisomerase II/histidine kinase"/>
    <property type="match status" value="1"/>
</dbReference>
<accession>A0ABY8Q7E8</accession>
<evidence type="ECO:0000256" key="8">
    <source>
        <dbReference type="ARBA" id="ARBA00022692"/>
    </source>
</evidence>
<keyword evidence="12 15" id="KW-1133">Transmembrane helix</keyword>
<dbReference type="InterPro" id="IPR050980">
    <property type="entry name" value="2C_sensor_his_kinase"/>
</dbReference>
<keyword evidence="9" id="KW-0547">Nucleotide-binding</keyword>
<keyword evidence="11 18" id="KW-0067">ATP-binding</keyword>
<dbReference type="PANTHER" id="PTHR44936">
    <property type="entry name" value="SENSOR PROTEIN CREC"/>
    <property type="match status" value="1"/>
</dbReference>
<evidence type="ECO:0000256" key="10">
    <source>
        <dbReference type="ARBA" id="ARBA00022777"/>
    </source>
</evidence>
<dbReference type="PROSITE" id="PS50885">
    <property type="entry name" value="HAMP"/>
    <property type="match status" value="1"/>
</dbReference>
<proteinExistence type="predicted"/>
<keyword evidence="14 15" id="KW-0472">Membrane</keyword>
<evidence type="ECO:0000256" key="11">
    <source>
        <dbReference type="ARBA" id="ARBA00022840"/>
    </source>
</evidence>
<sequence length="438" mass="48243">MSRKSFLPRGLYGRAALILIVPIVTIQLVVSVTFIQRHFERVTEQLTGGVVAELRLLLVLAEKADSVEAARRQLEQAAGPLKLQVALPALDLPVAEDRTEWLDLSGRVVIRTLRDVFPRLAPVDLVEGDGMVRLFHPTRWGQMEVTVNRARMSATNPHQLLVLMIVTSILMTIIAYLFLSNQLRPIARLSLAAEAFGKGQVIPYVPRGATEVRAAGHAFLDMRARIERQIEQRTLMLSGVSHDLRTPLTRMRLGLSLLPEDEETKALLSDVAEMERLVDEFLSFARGDATEAVEPIDPEALARRVVENAARLGKRVDLRLEGRMERVQLRPQAMARALENLVTNALRYGSRAEVSVAMGDRWLRFTVEDDGPGIPAARRGEAVQPFSRLDAARDPNRGGGVGLGLSIASDIARSHGGELRLGESATLGGLKAELLVAR</sequence>
<evidence type="ECO:0000256" key="7">
    <source>
        <dbReference type="ARBA" id="ARBA00022679"/>
    </source>
</evidence>
<dbReference type="CDD" id="cd00082">
    <property type="entry name" value="HisKA"/>
    <property type="match status" value="1"/>
</dbReference>
<evidence type="ECO:0000256" key="3">
    <source>
        <dbReference type="ARBA" id="ARBA00012438"/>
    </source>
</evidence>
<dbReference type="GO" id="GO:0005524">
    <property type="term" value="F:ATP binding"/>
    <property type="evidence" value="ECO:0007669"/>
    <property type="project" value="UniProtKB-KW"/>
</dbReference>
<evidence type="ECO:0000256" key="1">
    <source>
        <dbReference type="ARBA" id="ARBA00000085"/>
    </source>
</evidence>
<evidence type="ECO:0000313" key="18">
    <source>
        <dbReference type="EMBL" id="WGV16783.1"/>
    </source>
</evidence>
<keyword evidence="4" id="KW-1003">Cell membrane</keyword>
<feature type="domain" description="Histidine kinase" evidence="16">
    <location>
        <begin position="239"/>
        <end position="438"/>
    </location>
</feature>
<keyword evidence="5" id="KW-0997">Cell inner membrane</keyword>
<feature type="domain" description="HAMP" evidence="17">
    <location>
        <begin position="180"/>
        <end position="231"/>
    </location>
</feature>
<organism evidence="18 19">
    <name type="scientific">Fuscovulum ytuae</name>
    <dbReference type="NCBI Taxonomy" id="3042299"/>
    <lineage>
        <taxon>Bacteria</taxon>
        <taxon>Pseudomonadati</taxon>
        <taxon>Pseudomonadota</taxon>
        <taxon>Alphaproteobacteria</taxon>
        <taxon>Rhodobacterales</taxon>
        <taxon>Paracoccaceae</taxon>
        <taxon>Fuscovulum</taxon>
    </lineage>
</organism>
<evidence type="ECO:0000259" key="17">
    <source>
        <dbReference type="PROSITE" id="PS50885"/>
    </source>
</evidence>
<evidence type="ECO:0000313" key="19">
    <source>
        <dbReference type="Proteomes" id="UP001230978"/>
    </source>
</evidence>
<evidence type="ECO:0000259" key="16">
    <source>
        <dbReference type="PROSITE" id="PS50109"/>
    </source>
</evidence>
<dbReference type="Gene3D" id="1.10.287.130">
    <property type="match status" value="1"/>
</dbReference>
<dbReference type="InterPro" id="IPR036097">
    <property type="entry name" value="HisK_dim/P_sf"/>
</dbReference>
<keyword evidence="6" id="KW-0597">Phosphoprotein</keyword>
<dbReference type="RefSeq" id="WP_281467472.1">
    <property type="nucleotide sequence ID" value="NZ_CP124535.1"/>
</dbReference>
<dbReference type="PRINTS" id="PR00344">
    <property type="entry name" value="BCTRLSENSOR"/>
</dbReference>
<dbReference type="PROSITE" id="PS50109">
    <property type="entry name" value="HIS_KIN"/>
    <property type="match status" value="1"/>
</dbReference>
<dbReference type="Proteomes" id="UP001230978">
    <property type="component" value="Chromosome"/>
</dbReference>
<dbReference type="PANTHER" id="PTHR44936:SF5">
    <property type="entry name" value="SENSOR HISTIDINE KINASE ENVZ"/>
    <property type="match status" value="1"/>
</dbReference>
<dbReference type="SMART" id="SM00387">
    <property type="entry name" value="HATPase_c"/>
    <property type="match status" value="1"/>
</dbReference>
<protein>
    <recommendedName>
        <fullName evidence="3">histidine kinase</fullName>
        <ecNumber evidence="3">2.7.13.3</ecNumber>
    </recommendedName>
</protein>
<dbReference type="EC" id="2.7.13.3" evidence="3"/>
<dbReference type="InterPro" id="IPR004358">
    <property type="entry name" value="Sig_transdc_His_kin-like_C"/>
</dbReference>
<evidence type="ECO:0000256" key="14">
    <source>
        <dbReference type="ARBA" id="ARBA00023136"/>
    </source>
</evidence>
<dbReference type="Pfam" id="PF02518">
    <property type="entry name" value="HATPase_c"/>
    <property type="match status" value="1"/>
</dbReference>
<dbReference type="SMART" id="SM00388">
    <property type="entry name" value="HisKA"/>
    <property type="match status" value="1"/>
</dbReference>
<dbReference type="SMART" id="SM00304">
    <property type="entry name" value="HAMP"/>
    <property type="match status" value="1"/>
</dbReference>
<evidence type="ECO:0000256" key="4">
    <source>
        <dbReference type="ARBA" id="ARBA00022475"/>
    </source>
</evidence>
<name>A0ABY8Q7E8_9RHOB</name>
<comment type="catalytic activity">
    <reaction evidence="1">
        <text>ATP + protein L-histidine = ADP + protein N-phospho-L-histidine.</text>
        <dbReference type="EC" id="2.7.13.3"/>
    </reaction>
</comment>
<gene>
    <name evidence="18" type="ORF">QF092_02910</name>
</gene>
<reference evidence="18 19" key="1">
    <citation type="submission" date="2023-04" db="EMBL/GenBank/DDBJ databases">
        <title>YMD61, complete Genome.</title>
        <authorList>
            <person name="Zhang J."/>
        </authorList>
    </citation>
    <scope>NUCLEOTIDE SEQUENCE [LARGE SCALE GENOMIC DNA]</scope>
    <source>
        <strain evidence="18 19">YMD61</strain>
    </source>
</reference>
<feature type="transmembrane region" description="Helical" evidence="15">
    <location>
        <begin position="12"/>
        <end position="35"/>
    </location>
</feature>
<evidence type="ECO:0000256" key="6">
    <source>
        <dbReference type="ARBA" id="ARBA00022553"/>
    </source>
</evidence>
<dbReference type="InterPro" id="IPR003661">
    <property type="entry name" value="HisK_dim/P_dom"/>
</dbReference>
<keyword evidence="10" id="KW-0418">Kinase</keyword>
<dbReference type="InterPro" id="IPR005467">
    <property type="entry name" value="His_kinase_dom"/>
</dbReference>
<evidence type="ECO:0000256" key="15">
    <source>
        <dbReference type="SAM" id="Phobius"/>
    </source>
</evidence>
<keyword evidence="13" id="KW-0902">Two-component regulatory system</keyword>
<dbReference type="EMBL" id="CP124535">
    <property type="protein sequence ID" value="WGV16783.1"/>
    <property type="molecule type" value="Genomic_DNA"/>
</dbReference>
<keyword evidence="19" id="KW-1185">Reference proteome</keyword>
<dbReference type="InterPro" id="IPR036890">
    <property type="entry name" value="HATPase_C_sf"/>
</dbReference>
<evidence type="ECO:0000256" key="2">
    <source>
        <dbReference type="ARBA" id="ARBA00004429"/>
    </source>
</evidence>
<dbReference type="SUPFAM" id="SSF47384">
    <property type="entry name" value="Homodimeric domain of signal transducing histidine kinase"/>
    <property type="match status" value="1"/>
</dbReference>
<keyword evidence="7" id="KW-0808">Transferase</keyword>
<evidence type="ECO:0000256" key="12">
    <source>
        <dbReference type="ARBA" id="ARBA00022989"/>
    </source>
</evidence>
<dbReference type="InterPro" id="IPR003660">
    <property type="entry name" value="HAMP_dom"/>
</dbReference>
<evidence type="ECO:0000256" key="13">
    <source>
        <dbReference type="ARBA" id="ARBA00023012"/>
    </source>
</evidence>
<dbReference type="InterPro" id="IPR003594">
    <property type="entry name" value="HATPase_dom"/>
</dbReference>
<comment type="subcellular location">
    <subcellularLocation>
        <location evidence="2">Cell inner membrane</location>
        <topology evidence="2">Multi-pass membrane protein</topology>
    </subcellularLocation>
</comment>
<keyword evidence="8 15" id="KW-0812">Transmembrane</keyword>
<dbReference type="Gene3D" id="3.30.565.10">
    <property type="entry name" value="Histidine kinase-like ATPase, C-terminal domain"/>
    <property type="match status" value="1"/>
</dbReference>
<feature type="transmembrane region" description="Helical" evidence="15">
    <location>
        <begin position="160"/>
        <end position="179"/>
    </location>
</feature>
<dbReference type="Pfam" id="PF00512">
    <property type="entry name" value="HisKA"/>
    <property type="match status" value="1"/>
</dbReference>